<reference evidence="4" key="1">
    <citation type="journal article" date="2019" name="Int. J. Syst. Evol. Microbiol.">
        <title>The Global Catalogue of Microorganisms (GCM) 10K type strain sequencing project: providing services to taxonomists for standard genome sequencing and annotation.</title>
        <authorList>
            <consortium name="The Broad Institute Genomics Platform"/>
            <consortium name="The Broad Institute Genome Sequencing Center for Infectious Disease"/>
            <person name="Wu L."/>
            <person name="Ma J."/>
        </authorList>
    </citation>
    <scope>NUCLEOTIDE SEQUENCE [LARGE SCALE GENOMIC DNA]</scope>
    <source>
        <strain evidence="4">KCTC 3950</strain>
    </source>
</reference>
<gene>
    <name evidence="3" type="ORF">ACFSUF_07080</name>
</gene>
<dbReference type="InterPro" id="IPR029058">
    <property type="entry name" value="AB_hydrolase_fold"/>
</dbReference>
<proteinExistence type="inferred from homology"/>
<dbReference type="InterPro" id="IPR050261">
    <property type="entry name" value="FrsA_esterase"/>
</dbReference>
<evidence type="ECO:0000256" key="1">
    <source>
        <dbReference type="ARBA" id="ARBA00038115"/>
    </source>
</evidence>
<name>A0ABW5PDG0_9BACL</name>
<dbReference type="SUPFAM" id="SSF53474">
    <property type="entry name" value="alpha/beta-Hydrolases"/>
    <property type="match status" value="1"/>
</dbReference>
<sequence length="274" mass="30542">MERTLSIQSENIQLAATLHYPKTKVERPDCCRWPLVIICHGFVGNRIGVDRLFVKAARELADAGSMVLRFDYAGCGESGGDYGAGGLSELVAQTRDVINYGVTMDCVDPSQITLLGHSLGGAVAVLTAAEDARVKSLILWSAVAYPYKDIVQIVGEKAHELANSRGSFDFLGYSFQPAFFESLQENKPLEATKRFKGDVYVLHGSSDVVIPSEYCFLYQRLFWMRASGQCDKDIIMGGDHTYSNQRSSEAVIEKTKDWLTYTAKRKKDWNDWVI</sequence>
<keyword evidence="3" id="KW-0378">Hydrolase</keyword>
<dbReference type="PANTHER" id="PTHR22946">
    <property type="entry name" value="DIENELACTONE HYDROLASE DOMAIN-CONTAINING PROTEIN-RELATED"/>
    <property type="match status" value="1"/>
</dbReference>
<organism evidence="3 4">
    <name type="scientific">Paenibacillus gansuensis</name>
    <dbReference type="NCBI Taxonomy" id="306542"/>
    <lineage>
        <taxon>Bacteria</taxon>
        <taxon>Bacillati</taxon>
        <taxon>Bacillota</taxon>
        <taxon>Bacilli</taxon>
        <taxon>Bacillales</taxon>
        <taxon>Paenibacillaceae</taxon>
        <taxon>Paenibacillus</taxon>
    </lineage>
</organism>
<dbReference type="GO" id="GO:0016787">
    <property type="term" value="F:hydrolase activity"/>
    <property type="evidence" value="ECO:0007669"/>
    <property type="project" value="UniProtKB-KW"/>
</dbReference>
<evidence type="ECO:0000259" key="2">
    <source>
        <dbReference type="Pfam" id="PF00561"/>
    </source>
</evidence>
<evidence type="ECO:0000313" key="3">
    <source>
        <dbReference type="EMBL" id="MFD2612192.1"/>
    </source>
</evidence>
<evidence type="ECO:0000313" key="4">
    <source>
        <dbReference type="Proteomes" id="UP001597541"/>
    </source>
</evidence>
<dbReference type="InterPro" id="IPR000073">
    <property type="entry name" value="AB_hydrolase_1"/>
</dbReference>
<dbReference type="Gene3D" id="3.40.50.1820">
    <property type="entry name" value="alpha/beta hydrolase"/>
    <property type="match status" value="1"/>
</dbReference>
<comment type="similarity">
    <text evidence="1">Belongs to the AB hydrolase superfamily. FUS2 hydrolase family.</text>
</comment>
<feature type="domain" description="AB hydrolase-1" evidence="2">
    <location>
        <begin position="34"/>
        <end position="150"/>
    </location>
</feature>
<protein>
    <submittedName>
        <fullName evidence="3">Alpha/beta hydrolase</fullName>
    </submittedName>
</protein>
<dbReference type="Pfam" id="PF00561">
    <property type="entry name" value="Abhydrolase_1"/>
    <property type="match status" value="1"/>
</dbReference>
<accession>A0ABW5PDG0</accession>
<keyword evidence="4" id="KW-1185">Reference proteome</keyword>
<dbReference type="Proteomes" id="UP001597541">
    <property type="component" value="Unassembled WGS sequence"/>
</dbReference>
<dbReference type="EMBL" id="JBHUME010000005">
    <property type="protein sequence ID" value="MFD2612192.1"/>
    <property type="molecule type" value="Genomic_DNA"/>
</dbReference>
<comment type="caution">
    <text evidence="3">The sequence shown here is derived from an EMBL/GenBank/DDBJ whole genome shotgun (WGS) entry which is preliminary data.</text>
</comment>
<dbReference type="RefSeq" id="WP_377601487.1">
    <property type="nucleotide sequence ID" value="NZ_JBHUME010000005.1"/>
</dbReference>